<evidence type="ECO:0000313" key="2">
    <source>
        <dbReference type="EMBL" id="KAF4311241.1"/>
    </source>
</evidence>
<name>A0A8H4J134_9PEZI</name>
<proteinExistence type="predicted"/>
<dbReference type="AlphaFoldDB" id="A0A8H4J134"/>
<evidence type="ECO:0000256" key="1">
    <source>
        <dbReference type="SAM" id="MobiDB-lite"/>
    </source>
</evidence>
<keyword evidence="3" id="KW-1185">Reference proteome</keyword>
<feature type="region of interest" description="Disordered" evidence="1">
    <location>
        <begin position="157"/>
        <end position="201"/>
    </location>
</feature>
<evidence type="ECO:0000313" key="3">
    <source>
        <dbReference type="Proteomes" id="UP000572817"/>
    </source>
</evidence>
<sequence length="229" mass="25426">MPVIYIIKLDRARRPSPTNHTTLPAPTADPSTIHIPRLETSGASLAAWHTHLFRTLRASTLLPLLTDPQHATKPDKVKRSVFKGPRAKQRYDEARARYEEWAGRNAQAALVIRRSVPPELMRFEKGMTAREMYEEVLRIFGDEGMRVAVAERCRAAEEMAGGEEEGEDGKSSDGNGEGLPELEDEVGNQELFEEGREEGINHVHDGMGALSLRTLKTEPGAGQGWSDCL</sequence>
<feature type="compositionally biased region" description="Acidic residues" evidence="1">
    <location>
        <begin position="180"/>
        <end position="192"/>
    </location>
</feature>
<comment type="caution">
    <text evidence="2">The sequence shown here is derived from an EMBL/GenBank/DDBJ whole genome shotgun (WGS) entry which is preliminary data.</text>
</comment>
<reference evidence="2" key="1">
    <citation type="submission" date="2020-04" db="EMBL/GenBank/DDBJ databases">
        <title>Genome Assembly and Annotation of Botryosphaeria dothidea sdau 11-99, a Latent Pathogen of Apple Fruit Ring Rot in China.</title>
        <authorList>
            <person name="Yu C."/>
            <person name="Diao Y."/>
            <person name="Lu Q."/>
            <person name="Zhao J."/>
            <person name="Cui S."/>
            <person name="Peng C."/>
            <person name="He B."/>
            <person name="Liu H."/>
        </authorList>
    </citation>
    <scope>NUCLEOTIDE SEQUENCE [LARGE SCALE GENOMIC DNA]</scope>
    <source>
        <strain evidence="2">Sdau11-99</strain>
    </source>
</reference>
<dbReference type="EMBL" id="WWBZ02000011">
    <property type="protein sequence ID" value="KAF4311241.1"/>
    <property type="molecule type" value="Genomic_DNA"/>
</dbReference>
<gene>
    <name evidence="2" type="ORF">GTA08_BOTSDO13311</name>
</gene>
<accession>A0A8H4J134</accession>
<dbReference type="Proteomes" id="UP000572817">
    <property type="component" value="Unassembled WGS sequence"/>
</dbReference>
<organism evidence="2 3">
    <name type="scientific">Botryosphaeria dothidea</name>
    <dbReference type="NCBI Taxonomy" id="55169"/>
    <lineage>
        <taxon>Eukaryota</taxon>
        <taxon>Fungi</taxon>
        <taxon>Dikarya</taxon>
        <taxon>Ascomycota</taxon>
        <taxon>Pezizomycotina</taxon>
        <taxon>Dothideomycetes</taxon>
        <taxon>Dothideomycetes incertae sedis</taxon>
        <taxon>Botryosphaeriales</taxon>
        <taxon>Botryosphaeriaceae</taxon>
        <taxon>Botryosphaeria</taxon>
    </lineage>
</organism>
<protein>
    <submittedName>
        <fullName evidence="2">Uncharacterized protein</fullName>
    </submittedName>
</protein>